<name>E6Q9W0_9ZZZZ</name>
<proteinExistence type="predicted"/>
<evidence type="ECO:0000313" key="1">
    <source>
        <dbReference type="EMBL" id="CBI03986.1"/>
    </source>
</evidence>
<protein>
    <submittedName>
        <fullName evidence="1">Uncharacterized protein</fullName>
    </submittedName>
</protein>
<reference evidence="1" key="1">
    <citation type="submission" date="2009-10" db="EMBL/GenBank/DDBJ databases">
        <title>Diversity of trophic interactions inside an arsenic-rich microbial ecosystem.</title>
        <authorList>
            <person name="Bertin P.N."/>
            <person name="Heinrich-Salmeron A."/>
            <person name="Pelletier E."/>
            <person name="Goulhen-Chollet F."/>
            <person name="Arsene-Ploetze F."/>
            <person name="Gallien S."/>
            <person name="Calteau A."/>
            <person name="Vallenet D."/>
            <person name="Casiot C."/>
            <person name="Chane-Woon-Ming B."/>
            <person name="Giloteaux L."/>
            <person name="Barakat M."/>
            <person name="Bonnefoy V."/>
            <person name="Bruneel O."/>
            <person name="Chandler M."/>
            <person name="Cleiss J."/>
            <person name="Duran R."/>
            <person name="Elbaz-Poulichet F."/>
            <person name="Fonknechten N."/>
            <person name="Lauga B."/>
            <person name="Mornico D."/>
            <person name="Ortet P."/>
            <person name="Schaeffer C."/>
            <person name="Siguier P."/>
            <person name="Alexander Thil Smith A."/>
            <person name="Van Dorsselaer A."/>
            <person name="Weissenbach J."/>
            <person name="Medigue C."/>
            <person name="Le Paslier D."/>
        </authorList>
    </citation>
    <scope>NUCLEOTIDE SEQUENCE</scope>
</reference>
<comment type="caution">
    <text evidence="1">The sequence shown here is derived from an EMBL/GenBank/DDBJ whole genome shotgun (WGS) entry which is preliminary data.</text>
</comment>
<dbReference type="EMBL" id="CABP01000038">
    <property type="protein sequence ID" value="CBI03986.1"/>
    <property type="molecule type" value="Genomic_DNA"/>
</dbReference>
<accession>E6Q9W0</accession>
<sequence>MLIGEVLGFVEQGVHTLFGHMAALCKSFSLLQRVTLHSDSGDVFALCTAIFHAGYFCSGNLMIVKHFDSLMSLFPSFY</sequence>
<dbReference type="AlphaFoldDB" id="E6Q9W0"/>
<gene>
    <name evidence="1" type="ORF">CARN5_2572</name>
</gene>
<organism evidence="1">
    <name type="scientific">mine drainage metagenome</name>
    <dbReference type="NCBI Taxonomy" id="410659"/>
    <lineage>
        <taxon>unclassified sequences</taxon>
        <taxon>metagenomes</taxon>
        <taxon>ecological metagenomes</taxon>
    </lineage>
</organism>